<reference evidence="11 12" key="1">
    <citation type="submission" date="2019-07" db="EMBL/GenBank/DDBJ databases">
        <title>Hymenobacter sp. straun FUR1 Genome sequencing and assembly.</title>
        <authorList>
            <person name="Chhetri G."/>
        </authorList>
    </citation>
    <scope>NUCLEOTIDE SEQUENCE [LARGE SCALE GENOMIC DNA]</scope>
    <source>
        <strain evidence="11 12">Fur1</strain>
    </source>
</reference>
<dbReference type="OrthoDB" id="9791445at2"/>
<keyword evidence="8 9" id="KW-0066">ATP synthesis</keyword>
<evidence type="ECO:0000256" key="8">
    <source>
        <dbReference type="ARBA" id="ARBA00023310"/>
    </source>
</evidence>
<dbReference type="PANTHER" id="PTHR13822">
    <property type="entry name" value="ATP SYNTHASE DELTA/EPSILON CHAIN"/>
    <property type="match status" value="1"/>
</dbReference>
<protein>
    <submittedName>
        <fullName evidence="11">ATP synthase F1 subunit epsilon</fullName>
    </submittedName>
</protein>
<dbReference type="GO" id="GO:0045259">
    <property type="term" value="C:proton-transporting ATP synthase complex"/>
    <property type="evidence" value="ECO:0007669"/>
    <property type="project" value="UniProtKB-KW"/>
</dbReference>
<evidence type="ECO:0000256" key="5">
    <source>
        <dbReference type="ARBA" id="ARBA00023065"/>
    </source>
</evidence>
<dbReference type="InterPro" id="IPR036771">
    <property type="entry name" value="ATPsynth_dsu/esu_N"/>
</dbReference>
<comment type="subunit">
    <text evidence="9">F-type ATPases have 2 components, CF(1) - the catalytic core - and CF(0) - the membrane proton channel. CF(1) has five subunits: alpha(3), beta(3), gamma(1), delta(1), epsilon(1). CF(0) has three main subunits: a, b and c.</text>
</comment>
<keyword evidence="4 9" id="KW-0813">Transport</keyword>
<name>A0A558BMK7_9BACT</name>
<dbReference type="GO" id="GO:0012505">
    <property type="term" value="C:endomembrane system"/>
    <property type="evidence" value="ECO:0007669"/>
    <property type="project" value="UniProtKB-SubCell"/>
</dbReference>
<gene>
    <name evidence="11" type="primary">atpC</name>
    <name evidence="11" type="ORF">FNT36_21460</name>
</gene>
<evidence type="ECO:0000256" key="4">
    <source>
        <dbReference type="ARBA" id="ARBA00022448"/>
    </source>
</evidence>
<comment type="subcellular location">
    <subcellularLocation>
        <location evidence="2">Endomembrane system</location>
        <topology evidence="2">Peripheral membrane protein</topology>
    </subcellularLocation>
</comment>
<feature type="domain" description="ATP synthase F1 complex delta/epsilon subunit N-terminal" evidence="10">
    <location>
        <begin position="1"/>
        <end position="78"/>
    </location>
</feature>
<dbReference type="SUPFAM" id="SSF51344">
    <property type="entry name" value="Epsilon subunit of F1F0-ATP synthase N-terminal domain"/>
    <property type="match status" value="1"/>
</dbReference>
<proteinExistence type="inferred from homology"/>
<comment type="function">
    <text evidence="1">Produces ATP from ADP in the presence of a proton gradient across the membrane.</text>
</comment>
<dbReference type="InterPro" id="IPR001469">
    <property type="entry name" value="ATP_synth_F1_dsu/esu"/>
</dbReference>
<sequence>MHLEIITPDRKVFDGEATSVRFPGTDGSFEVLNNHAPLIAALKTGDVIVTGAGGGTFHIGGGIVEVLRNKVTVLAESASA</sequence>
<dbReference type="EMBL" id="VMRJ01000006">
    <property type="protein sequence ID" value="TVT37742.1"/>
    <property type="molecule type" value="Genomic_DNA"/>
</dbReference>
<dbReference type="Proteomes" id="UP000317624">
    <property type="component" value="Unassembled WGS sequence"/>
</dbReference>
<evidence type="ECO:0000256" key="6">
    <source>
        <dbReference type="ARBA" id="ARBA00023136"/>
    </source>
</evidence>
<dbReference type="Pfam" id="PF02823">
    <property type="entry name" value="ATP-synt_DE_N"/>
    <property type="match status" value="1"/>
</dbReference>
<dbReference type="CDD" id="cd12152">
    <property type="entry name" value="F1-ATPase_delta"/>
    <property type="match status" value="1"/>
</dbReference>
<evidence type="ECO:0000256" key="7">
    <source>
        <dbReference type="ARBA" id="ARBA00023196"/>
    </source>
</evidence>
<evidence type="ECO:0000256" key="1">
    <source>
        <dbReference type="ARBA" id="ARBA00003543"/>
    </source>
</evidence>
<keyword evidence="5 9" id="KW-0406">Ion transport</keyword>
<evidence type="ECO:0000256" key="2">
    <source>
        <dbReference type="ARBA" id="ARBA00004184"/>
    </source>
</evidence>
<dbReference type="PANTHER" id="PTHR13822:SF10">
    <property type="entry name" value="ATP SYNTHASE EPSILON CHAIN, CHLOROPLASTIC"/>
    <property type="match status" value="1"/>
</dbReference>
<accession>A0A558BMK7</accession>
<evidence type="ECO:0000256" key="3">
    <source>
        <dbReference type="ARBA" id="ARBA00005712"/>
    </source>
</evidence>
<dbReference type="GO" id="GO:0046933">
    <property type="term" value="F:proton-transporting ATP synthase activity, rotational mechanism"/>
    <property type="evidence" value="ECO:0007669"/>
    <property type="project" value="InterPro"/>
</dbReference>
<comment type="caution">
    <text evidence="11">The sequence shown here is derived from an EMBL/GenBank/DDBJ whole genome shotgun (WGS) entry which is preliminary data.</text>
</comment>
<dbReference type="InterPro" id="IPR020546">
    <property type="entry name" value="ATP_synth_F1_dsu/esu_N"/>
</dbReference>
<evidence type="ECO:0000259" key="10">
    <source>
        <dbReference type="Pfam" id="PF02823"/>
    </source>
</evidence>
<dbReference type="Gene3D" id="2.60.15.10">
    <property type="entry name" value="F0F1 ATP synthase delta/epsilon subunit, N-terminal"/>
    <property type="match status" value="1"/>
</dbReference>
<organism evidence="11 12">
    <name type="scientific">Hymenobacter setariae</name>
    <dbReference type="NCBI Taxonomy" id="2594794"/>
    <lineage>
        <taxon>Bacteria</taxon>
        <taxon>Pseudomonadati</taxon>
        <taxon>Bacteroidota</taxon>
        <taxon>Cytophagia</taxon>
        <taxon>Cytophagales</taxon>
        <taxon>Hymenobacteraceae</taxon>
        <taxon>Hymenobacter</taxon>
    </lineage>
</organism>
<comment type="similarity">
    <text evidence="3 9">Belongs to the ATPase epsilon chain family.</text>
</comment>
<keyword evidence="7 9" id="KW-0139">CF(1)</keyword>
<keyword evidence="6" id="KW-0472">Membrane</keyword>
<dbReference type="AlphaFoldDB" id="A0A558BMK7"/>
<keyword evidence="12" id="KW-1185">Reference proteome</keyword>
<evidence type="ECO:0000313" key="11">
    <source>
        <dbReference type="EMBL" id="TVT37742.1"/>
    </source>
</evidence>
<evidence type="ECO:0000256" key="9">
    <source>
        <dbReference type="RuleBase" id="RU003656"/>
    </source>
</evidence>
<dbReference type="RefSeq" id="WP_144852524.1">
    <property type="nucleotide sequence ID" value="NZ_VMRJ01000006.1"/>
</dbReference>
<dbReference type="NCBIfam" id="TIGR01216">
    <property type="entry name" value="ATP_synt_epsi"/>
    <property type="match status" value="1"/>
</dbReference>
<evidence type="ECO:0000313" key="12">
    <source>
        <dbReference type="Proteomes" id="UP000317624"/>
    </source>
</evidence>